<feature type="domain" description="CSC1/OSCA1-like cytosolic" evidence="12">
    <location>
        <begin position="191"/>
        <end position="365"/>
    </location>
</feature>
<evidence type="ECO:0000259" key="10">
    <source>
        <dbReference type="Pfam" id="PF12621"/>
    </source>
</evidence>
<feature type="transmembrane region" description="Helical" evidence="8">
    <location>
        <begin position="469"/>
        <end position="493"/>
    </location>
</feature>
<accession>A0A072PAF6</accession>
<feature type="transmembrane region" description="Helical" evidence="8">
    <location>
        <begin position="424"/>
        <end position="448"/>
    </location>
</feature>
<gene>
    <name evidence="13" type="ORF">A1O9_07016</name>
</gene>
<dbReference type="AlphaFoldDB" id="A0A072PAF6"/>
<keyword evidence="14" id="KW-1185">Reference proteome</keyword>
<keyword evidence="5 8" id="KW-1133">Transmembrane helix</keyword>
<dbReference type="GO" id="GO:0005227">
    <property type="term" value="F:calcium-activated cation channel activity"/>
    <property type="evidence" value="ECO:0007669"/>
    <property type="project" value="InterPro"/>
</dbReference>
<proteinExistence type="inferred from homology"/>
<evidence type="ECO:0000256" key="7">
    <source>
        <dbReference type="SAM" id="MobiDB-lite"/>
    </source>
</evidence>
<feature type="transmembrane region" description="Helical" evidence="8">
    <location>
        <begin position="100"/>
        <end position="119"/>
    </location>
</feature>
<dbReference type="EMBL" id="AMGV01000005">
    <property type="protein sequence ID" value="KEF56826.1"/>
    <property type="molecule type" value="Genomic_DNA"/>
</dbReference>
<feature type="domain" description="CSC1/OSCA1-like N-terminal transmembrane" evidence="11">
    <location>
        <begin position="20"/>
        <end position="168"/>
    </location>
</feature>
<sequence>MEAPGSGGHRNTGSISLVAIGATLIPTVITAAAFLTGFVLLRSRYRNIYAPRTYFRTIAQKDRTPSSSHTVVSWLHDFRMLDDKFVLRHSSLDAYLFLRYLRMITLICVVGCCLTWPILFPINATAGGDASELDKISFSNINDPKKLYAHAVVAWIFLGFIVLLITRERLFVVGLRQAYQTIPLNASRLSSRVVLFLSVPSECLEDENLQRYFGQDSVRSWPVSNLEHVEKLASKRDVSIEDLEQAELKLLKKGQKKQSRSFNGAGDSGNLNHRDRPAHRSNYLVGKRIDTISRLREQLPDIISDLDRVRRADSNGRNTCTGAIFIEYKDQAAAHQAFQQVRHPSLFALQPKYIGVLPKEVIWQNLNLDPSLRITYSYIAIGVAIATIVLWSIPIGIIGTISNINYLTDKVRFLRFINNLPDPILGLITGLVPPLLLSTVVSYVPYFFKWLATLSGAPTTKEASRWAQTWNFVFQVVQVFLITTFSSGVAAVATKISNDPQSVPRLLAKNLPKASNFYLTYFIIQGIGTASKNVINYSDLFQYLFYYNVSSKTPRQKYNTFIQMKGISWFNVYPKFTNLAIIAIAYSCIAPLVLGFAAIGVYLFYLQYRYNLLYVIQVKTETRGESLTRALQQMMTGVYLSELCLLGLFGIKKAQGASTLMTVLLILTIIYHLTVNKYLAPLEHNMPLDVLSNTTDEESPLLGTTEGSSRTNQRSQSRVLQLGQGKLPTVLLDPLASFLEPHVFASQEALRPWLQDPEGEFEESVSYTEDQLRNAYVNPALTSKTPIIWLPRDFPNGTLSRQEVQENEKVGLSSTDQGAQLNEKGDIVWNMDDFSEVPIFKEPTRF</sequence>
<comment type="subcellular location">
    <subcellularLocation>
        <location evidence="1">Membrane</location>
        <topology evidence="1">Multi-pass membrane protein</topology>
    </subcellularLocation>
</comment>
<comment type="caution">
    <text evidence="13">The sequence shown here is derived from an EMBL/GenBank/DDBJ whole genome shotgun (WGS) entry which is preliminary data.</text>
</comment>
<evidence type="ECO:0008006" key="15">
    <source>
        <dbReference type="Google" id="ProtNLM"/>
    </source>
</evidence>
<feature type="domain" description="CSC1/OSCA1-like 7TM region" evidence="9">
    <location>
        <begin position="377"/>
        <end position="649"/>
    </location>
</feature>
<dbReference type="InterPro" id="IPR032880">
    <property type="entry name" value="CSC1/OSCA1-like_N"/>
</dbReference>
<evidence type="ECO:0000256" key="8">
    <source>
        <dbReference type="SAM" id="Phobius"/>
    </source>
</evidence>
<dbReference type="GeneID" id="25281930"/>
<dbReference type="PANTHER" id="PTHR13018">
    <property type="entry name" value="PROBABLE MEMBRANE PROTEIN DUF221-RELATED"/>
    <property type="match status" value="1"/>
</dbReference>
<evidence type="ECO:0000313" key="13">
    <source>
        <dbReference type="EMBL" id="KEF56826.1"/>
    </source>
</evidence>
<feature type="transmembrane region" description="Helical" evidence="8">
    <location>
        <begin position="579"/>
        <end position="606"/>
    </location>
</feature>
<dbReference type="InterPro" id="IPR003864">
    <property type="entry name" value="CSC1/OSCA1-like_7TM"/>
</dbReference>
<comment type="similarity">
    <text evidence="2">Belongs to the CSC1 (TC 1.A.17) family.</text>
</comment>
<evidence type="ECO:0000259" key="9">
    <source>
        <dbReference type="Pfam" id="PF02714"/>
    </source>
</evidence>
<feature type="transmembrane region" description="Helical" evidence="8">
    <location>
        <begin position="378"/>
        <end position="404"/>
    </location>
</feature>
<dbReference type="InterPro" id="IPR022257">
    <property type="entry name" value="PHM7_ext"/>
</dbReference>
<evidence type="ECO:0000256" key="6">
    <source>
        <dbReference type="ARBA" id="ARBA00023136"/>
    </source>
</evidence>
<keyword evidence="4 8" id="KW-0812">Transmembrane</keyword>
<evidence type="ECO:0000256" key="1">
    <source>
        <dbReference type="ARBA" id="ARBA00004141"/>
    </source>
</evidence>
<evidence type="ECO:0000256" key="3">
    <source>
        <dbReference type="ARBA" id="ARBA00022448"/>
    </source>
</evidence>
<feature type="domain" description="10TM putative phosphate transporter extracellular tail" evidence="10">
    <location>
        <begin position="738"/>
        <end position="831"/>
    </location>
</feature>
<dbReference type="InterPro" id="IPR027815">
    <property type="entry name" value="CSC1/OSCA1-like_cyt"/>
</dbReference>
<protein>
    <recommendedName>
        <fullName evidence="15">DUF221-domain-containing protein</fullName>
    </recommendedName>
</protein>
<evidence type="ECO:0000313" key="14">
    <source>
        <dbReference type="Proteomes" id="UP000027920"/>
    </source>
</evidence>
<feature type="region of interest" description="Disordered" evidence="7">
    <location>
        <begin position="696"/>
        <end position="719"/>
    </location>
</feature>
<dbReference type="PANTHER" id="PTHR13018:SF26">
    <property type="entry name" value="DOMAIN PROTEIN, PUTATIVE (AFU_ORTHOLOGUE AFUA_5G10920)-RELATED"/>
    <property type="match status" value="1"/>
</dbReference>
<feature type="transmembrane region" description="Helical" evidence="8">
    <location>
        <begin position="657"/>
        <end position="675"/>
    </location>
</feature>
<dbReference type="Pfam" id="PF12621">
    <property type="entry name" value="PHM7_ext"/>
    <property type="match status" value="1"/>
</dbReference>
<feature type="compositionally biased region" description="Polar residues" evidence="7">
    <location>
        <begin position="705"/>
        <end position="719"/>
    </location>
</feature>
<dbReference type="InterPro" id="IPR045122">
    <property type="entry name" value="Csc1-like"/>
</dbReference>
<reference evidence="13 14" key="1">
    <citation type="submission" date="2013-03" db="EMBL/GenBank/DDBJ databases">
        <title>The Genome Sequence of Exophiala aquamarina CBS 119918.</title>
        <authorList>
            <consortium name="The Broad Institute Genomics Platform"/>
            <person name="Cuomo C."/>
            <person name="de Hoog S."/>
            <person name="Gorbushina A."/>
            <person name="Walker B."/>
            <person name="Young S.K."/>
            <person name="Zeng Q."/>
            <person name="Gargeya S."/>
            <person name="Fitzgerald M."/>
            <person name="Haas B."/>
            <person name="Abouelleil A."/>
            <person name="Allen A.W."/>
            <person name="Alvarado L."/>
            <person name="Arachchi H.M."/>
            <person name="Berlin A.M."/>
            <person name="Chapman S.B."/>
            <person name="Gainer-Dewar J."/>
            <person name="Goldberg J."/>
            <person name="Griggs A."/>
            <person name="Gujja S."/>
            <person name="Hansen M."/>
            <person name="Howarth C."/>
            <person name="Imamovic A."/>
            <person name="Ireland A."/>
            <person name="Larimer J."/>
            <person name="McCowan C."/>
            <person name="Murphy C."/>
            <person name="Pearson M."/>
            <person name="Poon T.W."/>
            <person name="Priest M."/>
            <person name="Roberts A."/>
            <person name="Saif S."/>
            <person name="Shea T."/>
            <person name="Sisk P."/>
            <person name="Sykes S."/>
            <person name="Wortman J."/>
            <person name="Nusbaum C."/>
            <person name="Birren B."/>
        </authorList>
    </citation>
    <scope>NUCLEOTIDE SEQUENCE [LARGE SCALE GENOMIC DNA]</scope>
    <source>
        <strain evidence="13 14">CBS 119918</strain>
    </source>
</reference>
<dbReference type="OrthoDB" id="1076608at2759"/>
<organism evidence="13 14">
    <name type="scientific">Exophiala aquamarina CBS 119918</name>
    <dbReference type="NCBI Taxonomy" id="1182545"/>
    <lineage>
        <taxon>Eukaryota</taxon>
        <taxon>Fungi</taxon>
        <taxon>Dikarya</taxon>
        <taxon>Ascomycota</taxon>
        <taxon>Pezizomycotina</taxon>
        <taxon>Eurotiomycetes</taxon>
        <taxon>Chaetothyriomycetidae</taxon>
        <taxon>Chaetothyriales</taxon>
        <taxon>Herpotrichiellaceae</taxon>
        <taxon>Exophiala</taxon>
    </lineage>
</organism>
<dbReference type="Pfam" id="PF02714">
    <property type="entry name" value="RSN1_7TM"/>
    <property type="match status" value="1"/>
</dbReference>
<dbReference type="GO" id="GO:0005886">
    <property type="term" value="C:plasma membrane"/>
    <property type="evidence" value="ECO:0007669"/>
    <property type="project" value="TreeGrafter"/>
</dbReference>
<keyword evidence="6 8" id="KW-0472">Membrane</keyword>
<feature type="transmembrane region" description="Helical" evidence="8">
    <location>
        <begin position="15"/>
        <end position="41"/>
    </location>
</feature>
<feature type="region of interest" description="Disordered" evidence="7">
    <location>
        <begin position="254"/>
        <end position="277"/>
    </location>
</feature>
<dbReference type="Pfam" id="PF13967">
    <property type="entry name" value="RSN1_TM"/>
    <property type="match status" value="1"/>
</dbReference>
<evidence type="ECO:0000256" key="2">
    <source>
        <dbReference type="ARBA" id="ARBA00007779"/>
    </source>
</evidence>
<name>A0A072PAF6_9EURO</name>
<feature type="transmembrane region" description="Helical" evidence="8">
    <location>
        <begin position="147"/>
        <end position="166"/>
    </location>
</feature>
<dbReference type="RefSeq" id="XP_013259416.1">
    <property type="nucleotide sequence ID" value="XM_013403962.1"/>
</dbReference>
<evidence type="ECO:0000259" key="11">
    <source>
        <dbReference type="Pfam" id="PF13967"/>
    </source>
</evidence>
<dbReference type="HOGENOM" id="CLU_002458_2_1_1"/>
<evidence type="ECO:0000256" key="4">
    <source>
        <dbReference type="ARBA" id="ARBA00022692"/>
    </source>
</evidence>
<dbReference type="Proteomes" id="UP000027920">
    <property type="component" value="Unassembled WGS sequence"/>
</dbReference>
<keyword evidence="3" id="KW-0813">Transport</keyword>
<dbReference type="VEuPathDB" id="FungiDB:A1O9_07016"/>
<evidence type="ECO:0000259" key="12">
    <source>
        <dbReference type="Pfam" id="PF14703"/>
    </source>
</evidence>
<evidence type="ECO:0000256" key="5">
    <source>
        <dbReference type="ARBA" id="ARBA00022989"/>
    </source>
</evidence>
<dbReference type="Pfam" id="PF14703">
    <property type="entry name" value="PHM7_cyt"/>
    <property type="match status" value="1"/>
</dbReference>